<protein>
    <submittedName>
        <fullName evidence="1">Uncharacterized protein</fullName>
    </submittedName>
</protein>
<dbReference type="EMBL" id="UGGT01000001">
    <property type="protein sequence ID" value="STO21506.1"/>
    <property type="molecule type" value="Genomic_DNA"/>
</dbReference>
<evidence type="ECO:0000313" key="1">
    <source>
        <dbReference type="EMBL" id="STO21506.1"/>
    </source>
</evidence>
<reference evidence="1 2" key="1">
    <citation type="submission" date="2018-06" db="EMBL/GenBank/DDBJ databases">
        <authorList>
            <consortium name="Pathogen Informatics"/>
            <person name="Doyle S."/>
        </authorList>
    </citation>
    <scope>NUCLEOTIDE SEQUENCE [LARGE SCALE GENOMIC DNA]</scope>
    <source>
        <strain evidence="1 2">NCTC11370</strain>
    </source>
</reference>
<accession>A0A377G9L4</accession>
<dbReference type="Proteomes" id="UP000254554">
    <property type="component" value="Unassembled WGS sequence"/>
</dbReference>
<name>A0A377G9L4_9GAMM</name>
<sequence>MEERLERSKSEKSTVIFSSEVTASVACQKLTQAGAEDKADKQLWLLRESSVPGLLTISYYGKEKYTHMRIGFVNGEWRFGPKDYHAAQEFSKRAEAAFSKALPDKSYDSLISLLNEHGFSLNNQLIPKAHEASRNEYLTAYNEDAFSQSSTAERYNSEL</sequence>
<organism evidence="1 2">
    <name type="scientific">Fluoribacter dumoffii</name>
    <dbReference type="NCBI Taxonomy" id="463"/>
    <lineage>
        <taxon>Bacteria</taxon>
        <taxon>Pseudomonadati</taxon>
        <taxon>Pseudomonadota</taxon>
        <taxon>Gammaproteobacteria</taxon>
        <taxon>Legionellales</taxon>
        <taxon>Legionellaceae</taxon>
        <taxon>Fluoribacter</taxon>
    </lineage>
</organism>
<dbReference type="GeneID" id="93291859"/>
<dbReference type="RefSeq" id="WP_010653782.1">
    <property type="nucleotide sequence ID" value="NZ_JAPHOO010000001.1"/>
</dbReference>
<dbReference type="OrthoDB" id="5644921at2"/>
<gene>
    <name evidence="1" type="ORF">NCTC11370_01574</name>
</gene>
<proteinExistence type="predicted"/>
<evidence type="ECO:0000313" key="2">
    <source>
        <dbReference type="Proteomes" id="UP000254554"/>
    </source>
</evidence>
<dbReference type="AlphaFoldDB" id="A0A377G9L4"/>
<keyword evidence="2" id="KW-1185">Reference proteome</keyword>
<dbReference type="InterPro" id="IPR036860">
    <property type="entry name" value="SH2_dom_sf"/>
</dbReference>
<dbReference type="SUPFAM" id="SSF55550">
    <property type="entry name" value="SH2 domain"/>
    <property type="match status" value="1"/>
</dbReference>